<dbReference type="EMBL" id="CAVLGL010000001">
    <property type="protein sequence ID" value="CAK1578658.1"/>
    <property type="molecule type" value="Genomic_DNA"/>
</dbReference>
<reference evidence="15 16" key="1">
    <citation type="submission" date="2023-11" db="EMBL/GenBank/DDBJ databases">
        <authorList>
            <person name="Hedman E."/>
            <person name="Englund M."/>
            <person name="Stromberg M."/>
            <person name="Nyberg Akerstrom W."/>
            <person name="Nylinder S."/>
            <person name="Jareborg N."/>
            <person name="Kallberg Y."/>
            <person name="Kronander E."/>
        </authorList>
    </citation>
    <scope>NUCLEOTIDE SEQUENCE [LARGE SCALE GENOMIC DNA]</scope>
</reference>
<evidence type="ECO:0000256" key="7">
    <source>
        <dbReference type="ARBA" id="ARBA00022722"/>
    </source>
</evidence>
<keyword evidence="8" id="KW-0479">Metal-binding</keyword>
<evidence type="ECO:0000256" key="12">
    <source>
        <dbReference type="ARBA" id="ARBA00045850"/>
    </source>
</evidence>
<dbReference type="GO" id="GO:0005737">
    <property type="term" value="C:cytoplasm"/>
    <property type="evidence" value="ECO:0007669"/>
    <property type="project" value="UniProtKB-SubCell"/>
</dbReference>
<dbReference type="PANTHER" id="PTHR22930:SF289">
    <property type="entry name" value="DDE TNP4 DOMAIN-CONTAINING PROTEIN-RELATED"/>
    <property type="match status" value="1"/>
</dbReference>
<dbReference type="InterPro" id="IPR026103">
    <property type="entry name" value="HARBI1_animal"/>
</dbReference>
<evidence type="ECO:0000256" key="3">
    <source>
        <dbReference type="ARBA" id="ARBA00004496"/>
    </source>
</evidence>
<evidence type="ECO:0000313" key="16">
    <source>
        <dbReference type="Proteomes" id="UP001314205"/>
    </source>
</evidence>
<name>A0AAV1K7Y4_9NEOP</name>
<dbReference type="InterPro" id="IPR045249">
    <property type="entry name" value="HARBI1-like"/>
</dbReference>
<dbReference type="PANTHER" id="PTHR22930">
    <property type="match status" value="1"/>
</dbReference>
<dbReference type="GO" id="GO:0004518">
    <property type="term" value="F:nuclease activity"/>
    <property type="evidence" value="ECO:0007669"/>
    <property type="project" value="UniProtKB-KW"/>
</dbReference>
<evidence type="ECO:0000256" key="6">
    <source>
        <dbReference type="ARBA" id="ARBA00022490"/>
    </source>
</evidence>
<comment type="caution">
    <text evidence="15">The sequence shown here is derived from an EMBL/GenBank/DDBJ whole genome shotgun (WGS) entry which is preliminary data.</text>
</comment>
<dbReference type="Proteomes" id="UP001314205">
    <property type="component" value="Unassembled WGS sequence"/>
</dbReference>
<accession>A0AAV1K7Y4</accession>
<gene>
    <name evidence="14" type="ORF">PARMNEM_LOCUS537</name>
    <name evidence="15" type="ORF">PARMNEM_LOCUS709</name>
</gene>
<comment type="cofactor">
    <cofactor evidence="1">
        <name>a divalent metal cation</name>
        <dbReference type="ChEBI" id="CHEBI:60240"/>
    </cofactor>
</comment>
<evidence type="ECO:0000256" key="5">
    <source>
        <dbReference type="ARBA" id="ARBA00015519"/>
    </source>
</evidence>
<dbReference type="PRINTS" id="PR02086">
    <property type="entry name" value="PUTNUCHARBI1"/>
</dbReference>
<evidence type="ECO:0000259" key="13">
    <source>
        <dbReference type="Pfam" id="PF13359"/>
    </source>
</evidence>
<evidence type="ECO:0000256" key="10">
    <source>
        <dbReference type="ARBA" id="ARBA00023242"/>
    </source>
</evidence>
<evidence type="ECO:0000256" key="8">
    <source>
        <dbReference type="ARBA" id="ARBA00022723"/>
    </source>
</evidence>
<protein>
    <recommendedName>
        <fullName evidence="5">Putative nuclease HARBI1</fullName>
    </recommendedName>
    <alternativeName>
        <fullName evidence="11">Harbinger transposase-derived nuclease</fullName>
    </alternativeName>
</protein>
<evidence type="ECO:0000256" key="11">
    <source>
        <dbReference type="ARBA" id="ARBA00030126"/>
    </source>
</evidence>
<dbReference type="EMBL" id="CAVLGL010000001">
    <property type="protein sequence ID" value="CAK1578459.1"/>
    <property type="molecule type" value="Genomic_DNA"/>
</dbReference>
<evidence type="ECO:0000256" key="2">
    <source>
        <dbReference type="ARBA" id="ARBA00004123"/>
    </source>
</evidence>
<feature type="domain" description="DDE Tnp4" evidence="13">
    <location>
        <begin position="148"/>
        <end position="298"/>
    </location>
</feature>
<dbReference type="Pfam" id="PF13359">
    <property type="entry name" value="DDE_Tnp_4"/>
    <property type="match status" value="1"/>
</dbReference>
<keyword evidence="10" id="KW-0539">Nucleus</keyword>
<evidence type="ECO:0000313" key="14">
    <source>
        <dbReference type="EMBL" id="CAK1578459.1"/>
    </source>
</evidence>
<dbReference type="GO" id="GO:0016787">
    <property type="term" value="F:hydrolase activity"/>
    <property type="evidence" value="ECO:0007669"/>
    <property type="project" value="UniProtKB-KW"/>
</dbReference>
<dbReference type="InterPro" id="IPR027806">
    <property type="entry name" value="HARBI1_dom"/>
</dbReference>
<keyword evidence="6" id="KW-0963">Cytoplasm</keyword>
<organism evidence="15 16">
    <name type="scientific">Parnassius mnemosyne</name>
    <name type="common">clouded apollo</name>
    <dbReference type="NCBI Taxonomy" id="213953"/>
    <lineage>
        <taxon>Eukaryota</taxon>
        <taxon>Metazoa</taxon>
        <taxon>Ecdysozoa</taxon>
        <taxon>Arthropoda</taxon>
        <taxon>Hexapoda</taxon>
        <taxon>Insecta</taxon>
        <taxon>Pterygota</taxon>
        <taxon>Neoptera</taxon>
        <taxon>Endopterygota</taxon>
        <taxon>Lepidoptera</taxon>
        <taxon>Glossata</taxon>
        <taxon>Ditrysia</taxon>
        <taxon>Papilionoidea</taxon>
        <taxon>Papilionidae</taxon>
        <taxon>Parnassiinae</taxon>
        <taxon>Parnassini</taxon>
        <taxon>Parnassius</taxon>
        <taxon>Driopa</taxon>
    </lineage>
</organism>
<dbReference type="GO" id="GO:0005634">
    <property type="term" value="C:nucleus"/>
    <property type="evidence" value="ECO:0007669"/>
    <property type="project" value="UniProtKB-SubCell"/>
</dbReference>
<sequence length="346" mass="39385">MSVSSLSSLSDNETPLRSRRNDIKLNAFEKYDDKEFRARFRVSKETVLYLDSVFGSTIKPLTKRNRSLQPVDQILITLRYYATGSYQRVIGDIFHIEQPSVHRIVHRVTVKIANMRSLFINMPTAEERLEVANDFYAIAGFPRVMGAIDCTHIKINSPGGAQSESFRNRKGYFSLNVQMVCDAKLRIRNIIARWPGSVHDSTIFNDSPLCAQLERGDFTPMVLLGDSGYPCRPYLLTPILNPRTPAEEAYNRSQIRTRNPIERLFGVLKRRFPCLHYGLGLKTTNIPPIIVACAVLHNIAISRQDEVVEEDDPLTIVEEEIMVQPSNETNQNFIVRTSLVNTYFSG</sequence>
<dbReference type="AlphaFoldDB" id="A0AAV1K7Y4"/>
<evidence type="ECO:0000256" key="1">
    <source>
        <dbReference type="ARBA" id="ARBA00001968"/>
    </source>
</evidence>
<comment type="similarity">
    <text evidence="4">Belongs to the HARBI1 family.</text>
</comment>
<evidence type="ECO:0000256" key="9">
    <source>
        <dbReference type="ARBA" id="ARBA00022801"/>
    </source>
</evidence>
<proteinExistence type="inferred from homology"/>
<keyword evidence="9" id="KW-0378">Hydrolase</keyword>
<evidence type="ECO:0000256" key="4">
    <source>
        <dbReference type="ARBA" id="ARBA00006958"/>
    </source>
</evidence>
<comment type="function">
    <text evidence="12">Transposase-derived protein that may have nuclease activity. Does not have transposase activity.</text>
</comment>
<dbReference type="GO" id="GO:0046872">
    <property type="term" value="F:metal ion binding"/>
    <property type="evidence" value="ECO:0007669"/>
    <property type="project" value="UniProtKB-KW"/>
</dbReference>
<keyword evidence="16" id="KW-1185">Reference proteome</keyword>
<evidence type="ECO:0000313" key="15">
    <source>
        <dbReference type="EMBL" id="CAK1578658.1"/>
    </source>
</evidence>
<keyword evidence="7" id="KW-0540">Nuclease</keyword>
<comment type="subcellular location">
    <subcellularLocation>
        <location evidence="3">Cytoplasm</location>
    </subcellularLocation>
    <subcellularLocation>
        <location evidence="2">Nucleus</location>
    </subcellularLocation>
</comment>